<protein>
    <submittedName>
        <fullName evidence="1">Uncharacterized protein</fullName>
    </submittedName>
</protein>
<evidence type="ECO:0000313" key="1">
    <source>
        <dbReference type="EMBL" id="MHO04659.1"/>
    </source>
</evidence>
<sequence length="95" mass="10397">MMAIDILEAQQLAGAALGLEESQLDEVLNDDEALDRMLKKRFGVKLDTFAVIARALLPLTPAVRSDADERAYHAFVAHSNGRQFTITKQVVNSGV</sequence>
<name>A0A3L0W0K7_ECOLX</name>
<proteinExistence type="predicted"/>
<organism evidence="1">
    <name type="scientific">Escherichia coli</name>
    <dbReference type="NCBI Taxonomy" id="562"/>
    <lineage>
        <taxon>Bacteria</taxon>
        <taxon>Pseudomonadati</taxon>
        <taxon>Pseudomonadota</taxon>
        <taxon>Gammaproteobacteria</taxon>
        <taxon>Enterobacterales</taxon>
        <taxon>Enterobacteriaceae</taxon>
        <taxon>Escherichia</taxon>
    </lineage>
</organism>
<comment type="caution">
    <text evidence="1">The sequence shown here is derived from an EMBL/GenBank/DDBJ whole genome shotgun (WGS) entry which is preliminary data.</text>
</comment>
<dbReference type="AlphaFoldDB" id="A0A3L0W0K7"/>
<accession>A0A3L0W0K7</accession>
<reference evidence="1" key="1">
    <citation type="submission" date="2018-10" db="EMBL/GenBank/DDBJ databases">
        <authorList>
            <consortium name="NARMS: The National Antimicrobial Resistance Monitoring System"/>
        </authorList>
    </citation>
    <scope>NUCLEOTIDE SEQUENCE [LARGE SCALE GENOMIC DNA]</scope>
    <source>
        <strain evidence="1">CVM N17EC0388</strain>
    </source>
</reference>
<gene>
    <name evidence="1" type="ORF">D9F05_09765</name>
</gene>
<dbReference type="EMBL" id="RNRV01000013">
    <property type="protein sequence ID" value="MHO04659.1"/>
    <property type="molecule type" value="Genomic_DNA"/>
</dbReference>